<proteinExistence type="predicted"/>
<dbReference type="EMBL" id="LGRX02021409">
    <property type="protein sequence ID" value="KAK3256711.1"/>
    <property type="molecule type" value="Genomic_DNA"/>
</dbReference>
<feature type="compositionally biased region" description="Gly residues" evidence="1">
    <location>
        <begin position="108"/>
        <end position="123"/>
    </location>
</feature>
<name>A0AAE0KQ47_9CHLO</name>
<evidence type="ECO:0000256" key="1">
    <source>
        <dbReference type="SAM" id="MobiDB-lite"/>
    </source>
</evidence>
<evidence type="ECO:0000313" key="3">
    <source>
        <dbReference type="Proteomes" id="UP001190700"/>
    </source>
</evidence>
<feature type="compositionally biased region" description="Gly residues" evidence="1">
    <location>
        <begin position="149"/>
        <end position="162"/>
    </location>
</feature>
<reference evidence="2 3" key="1">
    <citation type="journal article" date="2015" name="Genome Biol. Evol.">
        <title>Comparative Genomics of a Bacterivorous Green Alga Reveals Evolutionary Causalities and Consequences of Phago-Mixotrophic Mode of Nutrition.</title>
        <authorList>
            <person name="Burns J.A."/>
            <person name="Paasch A."/>
            <person name="Narechania A."/>
            <person name="Kim E."/>
        </authorList>
    </citation>
    <scope>NUCLEOTIDE SEQUENCE [LARGE SCALE GENOMIC DNA]</scope>
    <source>
        <strain evidence="2 3">PLY_AMNH</strain>
    </source>
</reference>
<sequence>MGRGGREVEVEEAEETRETCGGGWGRGVEVETEVVVKEGGVMEEVGGRWWRWQRRGGGDCGGGTEGVDAAGVGRWRGRVKEGGGRRRWGTWMRWGWREVGETEAARKAGGGAAGGVGKVGEGVDGGEEMKGEGATEVGDGGRRRREGGDGGGDGDGGGGDGGGEMETEGEGDGGKEEVVAKVVAKGEGGDGGGEKEEAEMEGVMDGVEEMEGVMETEGEDKVEAEIDSLLYA</sequence>
<organism evidence="2 3">
    <name type="scientific">Cymbomonas tetramitiformis</name>
    <dbReference type="NCBI Taxonomy" id="36881"/>
    <lineage>
        <taxon>Eukaryota</taxon>
        <taxon>Viridiplantae</taxon>
        <taxon>Chlorophyta</taxon>
        <taxon>Pyramimonadophyceae</taxon>
        <taxon>Pyramimonadales</taxon>
        <taxon>Pyramimonadaceae</taxon>
        <taxon>Cymbomonas</taxon>
    </lineage>
</organism>
<keyword evidence="3" id="KW-1185">Reference proteome</keyword>
<feature type="region of interest" description="Disordered" evidence="1">
    <location>
        <begin position="1"/>
        <end position="25"/>
    </location>
</feature>
<gene>
    <name evidence="2" type="ORF">CYMTET_34166</name>
</gene>
<dbReference type="Proteomes" id="UP001190700">
    <property type="component" value="Unassembled WGS sequence"/>
</dbReference>
<protein>
    <submittedName>
        <fullName evidence="2">Uncharacterized protein</fullName>
    </submittedName>
</protein>
<evidence type="ECO:0000313" key="2">
    <source>
        <dbReference type="EMBL" id="KAK3256711.1"/>
    </source>
</evidence>
<accession>A0AAE0KQ47</accession>
<feature type="region of interest" description="Disordered" evidence="1">
    <location>
        <begin position="105"/>
        <end position="201"/>
    </location>
</feature>
<comment type="caution">
    <text evidence="2">The sequence shown here is derived from an EMBL/GenBank/DDBJ whole genome shotgun (WGS) entry which is preliminary data.</text>
</comment>
<dbReference type="AlphaFoldDB" id="A0AAE0KQ47"/>